<accession>A0A857LMP5</accession>
<dbReference type="Pfam" id="PF12706">
    <property type="entry name" value="Lactamase_B_2"/>
    <property type="match status" value="1"/>
</dbReference>
<dbReference type="InterPro" id="IPR022712">
    <property type="entry name" value="Beta_Casp"/>
</dbReference>
<dbReference type="Gene3D" id="3.40.50.10890">
    <property type="match status" value="1"/>
</dbReference>
<dbReference type="Pfam" id="PF07521">
    <property type="entry name" value="RMMBL"/>
    <property type="match status" value="1"/>
</dbReference>
<dbReference type="CDD" id="cd16295">
    <property type="entry name" value="TTHA0252-CPSF-like_MBL-fold"/>
    <property type="match status" value="1"/>
</dbReference>
<dbReference type="PANTHER" id="PTHR11203:SF37">
    <property type="entry name" value="INTEGRATOR COMPLEX SUBUNIT 11"/>
    <property type="match status" value="1"/>
</dbReference>
<dbReference type="SMART" id="SM00849">
    <property type="entry name" value="Lactamase_B"/>
    <property type="match status" value="1"/>
</dbReference>
<sequence>MANGGATSSSSELTLSSLGAASTVTGSKHLLEAGGRRILVDCGLFQGVKNLRELNWAPLPVDAASIDAVVITHAHLDHTGYLPRLVHDGFSGPIFCTSATASVSDIILRDSAYLQEKDAAFLNKHKATKHAPALPLYDSKDCERTLQRFRPQPFGKRISLAKSVGTKGDPTVTFRRAGHILGAATVEVSWHGRRIVFSGDLGRYDDPIMFDPEPVPAADYLVIESTYGDRLHEPSDPLDVLSGVIDRTVERGGTVVVPAFAVGRAQTLLYYLWQLRCAGRLADVPVYLDSPMAINASDLLRTHHADHRLHPDVYEDMCAIATYTREVEESMRITADRSPKIVLSASGMATGGRVLHHLKAFAPDRRNTIMITGYQSPGTRGRSIASGARYVKIHGEWVPIHAEVANLRMLSAHADADELLRWVSGFDTPPRHTFVVHGEPQAADTLRTRLDRELGWPATVPRQNQLFEL</sequence>
<reference evidence="2" key="1">
    <citation type="journal article" date="2021" name="Nat. Microbiol.">
        <title>Cocultivation of an ultrasmall environmental parasitic bacterium with lytic ability against bacteria associated with wastewater foams.</title>
        <authorList>
            <person name="Batinovic S."/>
            <person name="Rose J.J.A."/>
            <person name="Ratcliffe J."/>
            <person name="Seviour R.J."/>
            <person name="Petrovski S."/>
        </authorList>
    </citation>
    <scope>NUCLEOTIDE SEQUENCE</scope>
    <source>
        <strain evidence="2">CON44</strain>
    </source>
</reference>
<dbReference type="Gene3D" id="3.60.15.10">
    <property type="entry name" value="Ribonuclease Z/Hydroxyacylglutathione hydrolase-like"/>
    <property type="match status" value="1"/>
</dbReference>
<dbReference type="PANTHER" id="PTHR11203">
    <property type="entry name" value="CLEAVAGE AND POLYADENYLATION SPECIFICITY FACTOR FAMILY MEMBER"/>
    <property type="match status" value="1"/>
</dbReference>
<dbReference type="GO" id="GO:0016787">
    <property type="term" value="F:hydrolase activity"/>
    <property type="evidence" value="ECO:0007669"/>
    <property type="project" value="UniProtKB-KW"/>
</dbReference>
<dbReference type="InterPro" id="IPR011108">
    <property type="entry name" value="RMMBL"/>
</dbReference>
<evidence type="ECO:0000256" key="1">
    <source>
        <dbReference type="ARBA" id="ARBA00022801"/>
    </source>
</evidence>
<dbReference type="AlphaFoldDB" id="A0A857LMP5"/>
<organism evidence="2">
    <name type="scientific">Gordonia amarae</name>
    <dbReference type="NCBI Taxonomy" id="36821"/>
    <lineage>
        <taxon>Bacteria</taxon>
        <taxon>Bacillati</taxon>
        <taxon>Actinomycetota</taxon>
        <taxon>Actinomycetes</taxon>
        <taxon>Mycobacteriales</taxon>
        <taxon>Gordoniaceae</taxon>
        <taxon>Gordonia</taxon>
    </lineage>
</organism>
<dbReference type="SUPFAM" id="SSF56281">
    <property type="entry name" value="Metallo-hydrolase/oxidoreductase"/>
    <property type="match status" value="1"/>
</dbReference>
<name>A0A857LMP5_9ACTN</name>
<dbReference type="Pfam" id="PF10996">
    <property type="entry name" value="Beta-Casp"/>
    <property type="match status" value="1"/>
</dbReference>
<dbReference type="RefSeq" id="WP_005182885.1">
    <property type="nucleotide sequence ID" value="NZ_CP045804.1"/>
</dbReference>
<keyword evidence="1" id="KW-0378">Hydrolase</keyword>
<proteinExistence type="predicted"/>
<evidence type="ECO:0000313" key="2">
    <source>
        <dbReference type="EMBL" id="QHN40003.1"/>
    </source>
</evidence>
<protein>
    <submittedName>
        <fullName evidence="2">MBL fold metallo-hydrolase</fullName>
    </submittedName>
</protein>
<dbReference type="InterPro" id="IPR036866">
    <property type="entry name" value="RibonucZ/Hydroxyglut_hydro"/>
</dbReference>
<dbReference type="InterPro" id="IPR050698">
    <property type="entry name" value="MBL"/>
</dbReference>
<dbReference type="GO" id="GO:0004521">
    <property type="term" value="F:RNA endonuclease activity"/>
    <property type="evidence" value="ECO:0007669"/>
    <property type="project" value="TreeGrafter"/>
</dbReference>
<dbReference type="SMART" id="SM01027">
    <property type="entry name" value="Beta-Casp"/>
    <property type="match status" value="1"/>
</dbReference>
<gene>
    <name evidence="2" type="ORF">GII30_13300</name>
</gene>
<dbReference type="InterPro" id="IPR001279">
    <property type="entry name" value="Metallo-B-lactamas"/>
</dbReference>
<dbReference type="EMBL" id="CP045810">
    <property type="protein sequence ID" value="QHN40003.1"/>
    <property type="molecule type" value="Genomic_DNA"/>
</dbReference>